<keyword evidence="5" id="KW-1185">Reference proteome</keyword>
<dbReference type="RefSeq" id="WP_091018751.1">
    <property type="nucleotide sequence ID" value="NZ_CP041745.1"/>
</dbReference>
<accession>A0A1I3U4X1</accession>
<dbReference type="Proteomes" id="UP000199548">
    <property type="component" value="Unassembled WGS sequence"/>
</dbReference>
<dbReference type="PANTHER" id="PTHR35861">
    <property type="match status" value="1"/>
</dbReference>
<dbReference type="Pfam" id="PF04984">
    <property type="entry name" value="Phage_sheath_1"/>
    <property type="match status" value="1"/>
</dbReference>
<proteinExistence type="inferred from homology"/>
<reference evidence="4 5" key="1">
    <citation type="submission" date="2016-10" db="EMBL/GenBank/DDBJ databases">
        <authorList>
            <person name="de Groot N.N."/>
        </authorList>
    </citation>
    <scope>NUCLEOTIDE SEQUENCE [LARGE SCALE GENOMIC DNA]</scope>
    <source>
        <strain evidence="4 5">LMG 23650</strain>
    </source>
</reference>
<sequence length="393" mass="41628">MGAASFFHGVTVSLVDSGPRTIAVPSSSIVGLVNTYTPGPDLASPNVPVQLTSYREAVAAFGERSAVAQAARAVYAQSRAVIVATGVAAGAKDGNDAAALTSAVIGGVTAGGARTGLQSLLDAKSKYNVQPRLLLAPGFSSTQAVATAMDTLAGKLRAIGIIDGPNTDDEAAIAYAANFGSKRLYMVDPGATVWDTTANADVGAPASSYAAGLFCQTDAAIGFWASPSNKELVDVTGTKRPIEFLDGDETCRANLLNNAKIATIIRDGGYRLWGNRTLSSDPKWSFVTRVRTLDIVMDAVLAGHKWAVDRSITATYVDDVSKGLQAFMRDLKRQGALINFEVYADPELNTASQLEQGKVYWNIRFTDVPPAENPIFRFEITNQWLTEVLDTHS</sequence>
<protein>
    <recommendedName>
        <fullName evidence="6">Phage tail sheath protein FI</fullName>
    </recommendedName>
</protein>
<dbReference type="EMBL" id="FOQU01000011">
    <property type="protein sequence ID" value="SFJ78618.1"/>
    <property type="molecule type" value="Genomic_DNA"/>
</dbReference>
<evidence type="ECO:0000256" key="1">
    <source>
        <dbReference type="ARBA" id="ARBA00008005"/>
    </source>
</evidence>
<feature type="domain" description="Tail sheath protein C-terminal" evidence="3">
    <location>
        <begin position="279"/>
        <end position="381"/>
    </location>
</feature>
<dbReference type="Pfam" id="PF17482">
    <property type="entry name" value="Phage_sheath_1C"/>
    <property type="match status" value="1"/>
</dbReference>
<evidence type="ECO:0000313" key="4">
    <source>
        <dbReference type="EMBL" id="SFJ78618.1"/>
    </source>
</evidence>
<evidence type="ECO:0000259" key="3">
    <source>
        <dbReference type="Pfam" id="PF17482"/>
    </source>
</evidence>
<dbReference type="STRING" id="420953.SAMN05192543_11119"/>
<dbReference type="AlphaFoldDB" id="A0A1I3U4X1"/>
<gene>
    <name evidence="4" type="ORF">SAMN05192543_11119</name>
</gene>
<evidence type="ECO:0000259" key="2">
    <source>
        <dbReference type="Pfam" id="PF04984"/>
    </source>
</evidence>
<dbReference type="InterPro" id="IPR052042">
    <property type="entry name" value="Tail_sheath_structural"/>
</dbReference>
<comment type="similarity">
    <text evidence="1">Belongs to the myoviridae tail sheath protein family.</text>
</comment>
<dbReference type="OrthoDB" id="9767864at2"/>
<dbReference type="PANTHER" id="PTHR35861:SF1">
    <property type="entry name" value="PHAGE TAIL SHEATH PROTEIN"/>
    <property type="match status" value="1"/>
</dbReference>
<evidence type="ECO:0008006" key="6">
    <source>
        <dbReference type="Google" id="ProtNLM"/>
    </source>
</evidence>
<name>A0A1I3U4X1_9BURK</name>
<evidence type="ECO:0000313" key="5">
    <source>
        <dbReference type="Proteomes" id="UP000199548"/>
    </source>
</evidence>
<feature type="domain" description="Tail sheath protein subtilisin-like" evidence="2">
    <location>
        <begin position="113"/>
        <end position="278"/>
    </location>
</feature>
<dbReference type="InterPro" id="IPR020287">
    <property type="entry name" value="Tail_sheath_C"/>
</dbReference>
<organism evidence="4 5">
    <name type="scientific">Paraburkholderia megapolitana</name>
    <dbReference type="NCBI Taxonomy" id="420953"/>
    <lineage>
        <taxon>Bacteria</taxon>
        <taxon>Pseudomonadati</taxon>
        <taxon>Pseudomonadota</taxon>
        <taxon>Betaproteobacteria</taxon>
        <taxon>Burkholderiales</taxon>
        <taxon>Burkholderiaceae</taxon>
        <taxon>Paraburkholderia</taxon>
    </lineage>
</organism>
<dbReference type="Gene3D" id="3.40.50.11780">
    <property type="match status" value="1"/>
</dbReference>
<dbReference type="InterPro" id="IPR035089">
    <property type="entry name" value="Phage_sheath_subtilisin"/>
</dbReference>